<evidence type="ECO:0000313" key="2">
    <source>
        <dbReference type="Proteomes" id="UP001383192"/>
    </source>
</evidence>
<gene>
    <name evidence="1" type="ORF">VNI00_004255</name>
</gene>
<dbReference type="Proteomes" id="UP001383192">
    <property type="component" value="Unassembled WGS sequence"/>
</dbReference>
<organism evidence="1 2">
    <name type="scientific">Paramarasmius palmivorus</name>
    <dbReference type="NCBI Taxonomy" id="297713"/>
    <lineage>
        <taxon>Eukaryota</taxon>
        <taxon>Fungi</taxon>
        <taxon>Dikarya</taxon>
        <taxon>Basidiomycota</taxon>
        <taxon>Agaricomycotina</taxon>
        <taxon>Agaricomycetes</taxon>
        <taxon>Agaricomycetidae</taxon>
        <taxon>Agaricales</taxon>
        <taxon>Marasmiineae</taxon>
        <taxon>Marasmiaceae</taxon>
        <taxon>Paramarasmius</taxon>
    </lineage>
</organism>
<dbReference type="AlphaFoldDB" id="A0AAW0DMC8"/>
<evidence type="ECO:0008006" key="3">
    <source>
        <dbReference type="Google" id="ProtNLM"/>
    </source>
</evidence>
<keyword evidence="2" id="KW-1185">Reference proteome</keyword>
<reference evidence="1 2" key="1">
    <citation type="submission" date="2024-01" db="EMBL/GenBank/DDBJ databases">
        <title>A draft genome for a cacao thread blight-causing isolate of Paramarasmius palmivorus.</title>
        <authorList>
            <person name="Baruah I.K."/>
            <person name="Bukari Y."/>
            <person name="Amoako-Attah I."/>
            <person name="Meinhardt L.W."/>
            <person name="Bailey B.A."/>
            <person name="Cohen S.P."/>
        </authorList>
    </citation>
    <scope>NUCLEOTIDE SEQUENCE [LARGE SCALE GENOMIC DNA]</scope>
    <source>
        <strain evidence="1 2">GH-12</strain>
    </source>
</reference>
<name>A0AAW0DMC8_9AGAR</name>
<protein>
    <recommendedName>
        <fullName evidence="3">F-box domain-containing protein</fullName>
    </recommendedName>
</protein>
<proteinExistence type="predicted"/>
<sequence>MQGLSAVRLPQEVLDTVLENLQPGEDVQSLRQCALAARCLRPIAQRILFSAIFLSGRGRASDNTDQDKFLKLLRQSPHLAGYIVKITLFLQPSQWDEDLAQRPLPHIIPQLHALKRLVLYSNFDFGETDIPITSHQLYTLLGGGGIPRIRSMELVILHMAGIDDIVRVCEWLAEGGLQELQFEGLSISDTTSPASFLDTPRPEPATFIKLKNLTVTHQSQVLDLFLSWAVSPKSCLRFDELRELSVGNLTERSSKDLLRVLDIAKGSIRHIDFGGDVPSLSSIPFNSFRALRTIACSLDIHEPSPLGEWCTALTQNKELQLDSFIVYVTTFRRSTDEPWKGFVDHPWKDLEDVIINGTWCKQLKLSVSMSRARLNVDTLRECFPLSHTPGHVAGSKLVVQQSVVAGKNLQDWEYKPIYGEWKKIDR</sequence>
<accession>A0AAW0DMC8</accession>
<comment type="caution">
    <text evidence="1">The sequence shown here is derived from an EMBL/GenBank/DDBJ whole genome shotgun (WGS) entry which is preliminary data.</text>
</comment>
<evidence type="ECO:0000313" key="1">
    <source>
        <dbReference type="EMBL" id="KAK7052935.1"/>
    </source>
</evidence>
<dbReference type="EMBL" id="JAYKXP010000011">
    <property type="protein sequence ID" value="KAK7052935.1"/>
    <property type="molecule type" value="Genomic_DNA"/>
</dbReference>